<feature type="transmembrane region" description="Helical" evidence="1">
    <location>
        <begin position="66"/>
        <end position="87"/>
    </location>
</feature>
<dbReference type="SUPFAM" id="SSF48317">
    <property type="entry name" value="Acid phosphatase/Vanadium-dependent haloperoxidase"/>
    <property type="match status" value="1"/>
</dbReference>
<feature type="transmembrane region" description="Helical" evidence="1">
    <location>
        <begin position="195"/>
        <end position="216"/>
    </location>
</feature>
<dbReference type="Proteomes" id="UP000095544">
    <property type="component" value="Unassembled WGS sequence"/>
</dbReference>
<dbReference type="Pfam" id="PF01569">
    <property type="entry name" value="PAP2"/>
    <property type="match status" value="1"/>
</dbReference>
<keyword evidence="1" id="KW-0812">Transmembrane</keyword>
<reference evidence="3 4" key="1">
    <citation type="submission" date="2015-09" db="EMBL/GenBank/DDBJ databases">
        <authorList>
            <consortium name="Pathogen Informatics"/>
        </authorList>
    </citation>
    <scope>NUCLEOTIDE SEQUENCE [LARGE SCALE GENOMIC DNA]</scope>
    <source>
        <strain evidence="3 4">2789STDY5834876</strain>
    </source>
</reference>
<dbReference type="SMART" id="SM00014">
    <property type="entry name" value="acidPPc"/>
    <property type="match status" value="1"/>
</dbReference>
<feature type="domain" description="Phosphatidic acid phosphatase type 2/haloperoxidase" evidence="2">
    <location>
        <begin position="94"/>
        <end position="210"/>
    </location>
</feature>
<evidence type="ECO:0000313" key="4">
    <source>
        <dbReference type="Proteomes" id="UP000095544"/>
    </source>
</evidence>
<dbReference type="InterPro" id="IPR036938">
    <property type="entry name" value="PAP2/HPO_sf"/>
</dbReference>
<gene>
    <name evidence="3" type="ORF">ERS852491_02058</name>
</gene>
<feature type="transmembrane region" description="Helical" evidence="1">
    <location>
        <begin position="171"/>
        <end position="189"/>
    </location>
</feature>
<accession>A0A174EPP2</accession>
<dbReference type="STRING" id="39482.ERS852491_02058"/>
<evidence type="ECO:0000259" key="2">
    <source>
        <dbReference type="SMART" id="SM00014"/>
    </source>
</evidence>
<keyword evidence="1" id="KW-1133">Transmembrane helix</keyword>
<dbReference type="EMBL" id="CYZU01000016">
    <property type="protein sequence ID" value="CUO38638.1"/>
    <property type="molecule type" value="Genomic_DNA"/>
</dbReference>
<proteinExistence type="predicted"/>
<feature type="transmembrane region" description="Helical" evidence="1">
    <location>
        <begin position="141"/>
        <end position="159"/>
    </location>
</feature>
<sequence>MQKKLKKCLIITGGLFFIFILFTVMVKTVDVQPVGPDHSKVGLASVNQCVFKFFGVNLLWYDITDWLGVFAIVIALGFAVLGLFQLIKRKSIKKVDYRILLLGVFYAMVIAVYVFFEVVVVNYRPIILTESLEASFPSSHVMFVNCIMATAMLQFHYYLQERKAWLWISDIVSVLIMIVTVIGRLISGVHWFTDIVAGILLSLVLIALYSTAVLYYQLDIMKKY</sequence>
<dbReference type="RefSeq" id="WP_055152901.1">
    <property type="nucleotide sequence ID" value="NZ_CYZU01000016.1"/>
</dbReference>
<dbReference type="InterPro" id="IPR000326">
    <property type="entry name" value="PAP2/HPO"/>
</dbReference>
<dbReference type="OrthoDB" id="371155at2"/>
<dbReference type="Gene3D" id="1.20.144.10">
    <property type="entry name" value="Phosphatidic acid phosphatase type 2/haloperoxidase"/>
    <property type="match status" value="1"/>
</dbReference>
<name>A0A174EPP2_9FIRM</name>
<protein>
    <submittedName>
        <fullName evidence="3">PAP2 superfamily</fullName>
    </submittedName>
</protein>
<feature type="transmembrane region" description="Helical" evidence="1">
    <location>
        <begin position="7"/>
        <end position="26"/>
    </location>
</feature>
<dbReference type="AlphaFoldDB" id="A0A174EPP2"/>
<evidence type="ECO:0000256" key="1">
    <source>
        <dbReference type="SAM" id="Phobius"/>
    </source>
</evidence>
<organism evidence="3 4">
    <name type="scientific">Faecalicatena contorta</name>
    <dbReference type="NCBI Taxonomy" id="39482"/>
    <lineage>
        <taxon>Bacteria</taxon>
        <taxon>Bacillati</taxon>
        <taxon>Bacillota</taxon>
        <taxon>Clostridia</taxon>
        <taxon>Lachnospirales</taxon>
        <taxon>Lachnospiraceae</taxon>
        <taxon>Faecalicatena</taxon>
    </lineage>
</organism>
<feature type="transmembrane region" description="Helical" evidence="1">
    <location>
        <begin position="99"/>
        <end position="121"/>
    </location>
</feature>
<evidence type="ECO:0000313" key="3">
    <source>
        <dbReference type="EMBL" id="CUO38638.1"/>
    </source>
</evidence>
<keyword evidence="1" id="KW-0472">Membrane</keyword>